<reference evidence="2 3" key="1">
    <citation type="journal article" date="2023" name="BMC Biol.">
        <title>The compact genome of the sponge Oopsacas minuta (Hexactinellida) is lacking key metazoan core genes.</title>
        <authorList>
            <person name="Santini S."/>
            <person name="Schenkelaars Q."/>
            <person name="Jourda C."/>
            <person name="Duchesne M."/>
            <person name="Belahbib H."/>
            <person name="Rocher C."/>
            <person name="Selva M."/>
            <person name="Riesgo A."/>
            <person name="Vervoort M."/>
            <person name="Leys S.P."/>
            <person name="Kodjabachian L."/>
            <person name="Le Bivic A."/>
            <person name="Borchiellini C."/>
            <person name="Claverie J.M."/>
            <person name="Renard E."/>
        </authorList>
    </citation>
    <scope>NUCLEOTIDE SEQUENCE [LARGE SCALE GENOMIC DNA]</scope>
    <source>
        <strain evidence="2">SPO-2</strain>
    </source>
</reference>
<feature type="domain" description="Transposase Tc1-like" evidence="1">
    <location>
        <begin position="25"/>
        <end position="63"/>
    </location>
</feature>
<evidence type="ECO:0000313" key="3">
    <source>
        <dbReference type="Proteomes" id="UP001165289"/>
    </source>
</evidence>
<dbReference type="AlphaFoldDB" id="A0AAV7JG37"/>
<dbReference type="Proteomes" id="UP001165289">
    <property type="component" value="Unassembled WGS sequence"/>
</dbReference>
<evidence type="ECO:0000313" key="2">
    <source>
        <dbReference type="EMBL" id="KAI6647725.1"/>
    </source>
</evidence>
<protein>
    <recommendedName>
        <fullName evidence="1">Transposase Tc1-like domain-containing protein</fullName>
    </recommendedName>
</protein>
<dbReference type="Pfam" id="PF01498">
    <property type="entry name" value="HTH_Tnp_Tc3_2"/>
    <property type="match status" value="1"/>
</dbReference>
<keyword evidence="3" id="KW-1185">Reference proteome</keyword>
<dbReference type="GO" id="GO:0015074">
    <property type="term" value="P:DNA integration"/>
    <property type="evidence" value="ECO:0007669"/>
    <property type="project" value="InterPro"/>
</dbReference>
<comment type="caution">
    <text evidence="2">The sequence shown here is derived from an EMBL/GenBank/DDBJ whole genome shotgun (WGS) entry which is preliminary data.</text>
</comment>
<sequence>MPKQKEIPRFLREQAIGLFKGGKPKNVSEKTTSRNLHAADFWARRSCKKPLVSTANQKKRLAFYNKCNLGDLMIENVIDSSESKFNLIGTDGRKRLRRQNTKGTYLSPHKPVVGEESSSSFLDCFQKEKERSVHMQHDSPIHKGKSVIELFGKNKVGELEWRHNPRPKSCRNICDTLLRRVRERFIPPNNLKELFLALKEEWARIPMTTINHLYGPLPKRLDELKKQKGKSTTY</sequence>
<accession>A0AAV7JG37</accession>
<evidence type="ECO:0000259" key="1">
    <source>
        <dbReference type="Pfam" id="PF01498"/>
    </source>
</evidence>
<dbReference type="GO" id="GO:0003677">
    <property type="term" value="F:DNA binding"/>
    <property type="evidence" value="ECO:0007669"/>
    <property type="project" value="InterPro"/>
</dbReference>
<dbReference type="InterPro" id="IPR002492">
    <property type="entry name" value="Transposase_Tc1-like"/>
</dbReference>
<gene>
    <name evidence="2" type="ORF">LOD99_8566</name>
</gene>
<organism evidence="2 3">
    <name type="scientific">Oopsacas minuta</name>
    <dbReference type="NCBI Taxonomy" id="111878"/>
    <lineage>
        <taxon>Eukaryota</taxon>
        <taxon>Metazoa</taxon>
        <taxon>Porifera</taxon>
        <taxon>Hexactinellida</taxon>
        <taxon>Hexasterophora</taxon>
        <taxon>Lyssacinosida</taxon>
        <taxon>Leucopsacidae</taxon>
        <taxon>Oopsacas</taxon>
    </lineage>
</organism>
<dbReference type="GO" id="GO:0006313">
    <property type="term" value="P:DNA transposition"/>
    <property type="evidence" value="ECO:0007669"/>
    <property type="project" value="InterPro"/>
</dbReference>
<dbReference type="Gene3D" id="3.30.420.10">
    <property type="entry name" value="Ribonuclease H-like superfamily/Ribonuclease H"/>
    <property type="match status" value="1"/>
</dbReference>
<name>A0AAV7JG37_9METZ</name>
<dbReference type="EMBL" id="JAKMXF010000338">
    <property type="protein sequence ID" value="KAI6647725.1"/>
    <property type="molecule type" value="Genomic_DNA"/>
</dbReference>
<proteinExistence type="predicted"/>
<dbReference type="InterPro" id="IPR036397">
    <property type="entry name" value="RNaseH_sf"/>
</dbReference>